<reference evidence="1 2" key="1">
    <citation type="submission" date="2024-09" db="EMBL/GenBank/DDBJ databases">
        <authorList>
            <person name="Sun Q."/>
            <person name="Mori K."/>
        </authorList>
    </citation>
    <scope>NUCLEOTIDE SEQUENCE [LARGE SCALE GENOMIC DNA]</scope>
    <source>
        <strain evidence="1 2">JCM 1342</strain>
    </source>
</reference>
<sequence length="223" mass="23866">MSGRGNEPVDDGADAAYYSALASPARRRVLDALTRSPAPRDAHAIAAELGLHVTTVRFHLEHLCEARLVRRSADVQKRRGRPRMLFAAVGDATRDRSAQEQLIDTLATAFARGDDDGGRGRAVEAGRSWGRGLVGAAPGDSGAVLMDVLDGLGFDPRRDGEIVQLRACPFRDAARRHSDVICSVHQGLVEQILAGDQGDDDGSPRGRLLPFVQPDLCLIDLGG</sequence>
<dbReference type="EMBL" id="JBHMBE010000001">
    <property type="protein sequence ID" value="MFB9644317.1"/>
    <property type="molecule type" value="Genomic_DNA"/>
</dbReference>
<gene>
    <name evidence="1" type="ORF">ACFFPJ_00740</name>
</gene>
<evidence type="ECO:0000313" key="2">
    <source>
        <dbReference type="Proteomes" id="UP001589611"/>
    </source>
</evidence>
<organism evidence="1 2">
    <name type="scientific">Microbacterium terregens</name>
    <dbReference type="NCBI Taxonomy" id="69363"/>
    <lineage>
        <taxon>Bacteria</taxon>
        <taxon>Bacillati</taxon>
        <taxon>Actinomycetota</taxon>
        <taxon>Actinomycetes</taxon>
        <taxon>Micrococcales</taxon>
        <taxon>Microbacteriaceae</taxon>
        <taxon>Microbacterium</taxon>
    </lineage>
</organism>
<dbReference type="Proteomes" id="UP001589611">
    <property type="component" value="Unassembled WGS sequence"/>
</dbReference>
<proteinExistence type="predicted"/>
<keyword evidence="2" id="KW-1185">Reference proteome</keyword>
<dbReference type="InterPro" id="IPR011991">
    <property type="entry name" value="ArsR-like_HTH"/>
</dbReference>
<dbReference type="Gene3D" id="1.10.10.10">
    <property type="entry name" value="Winged helix-like DNA-binding domain superfamily/Winged helix DNA-binding domain"/>
    <property type="match status" value="1"/>
</dbReference>
<accession>A0ABV5SXF6</accession>
<dbReference type="RefSeq" id="WP_344710659.1">
    <property type="nucleotide sequence ID" value="NZ_BAAAWH010000001.1"/>
</dbReference>
<dbReference type="Pfam" id="PF12840">
    <property type="entry name" value="HTH_20"/>
    <property type="match status" value="1"/>
</dbReference>
<comment type="caution">
    <text evidence="1">The sequence shown here is derived from an EMBL/GenBank/DDBJ whole genome shotgun (WGS) entry which is preliminary data.</text>
</comment>
<dbReference type="InterPro" id="IPR036390">
    <property type="entry name" value="WH_DNA-bd_sf"/>
</dbReference>
<dbReference type="CDD" id="cd00090">
    <property type="entry name" value="HTH_ARSR"/>
    <property type="match status" value="1"/>
</dbReference>
<protein>
    <submittedName>
        <fullName evidence="1">Helix-turn-helix transcriptional regulator</fullName>
    </submittedName>
</protein>
<evidence type="ECO:0000313" key="1">
    <source>
        <dbReference type="EMBL" id="MFB9644317.1"/>
    </source>
</evidence>
<dbReference type="InterPro" id="IPR036388">
    <property type="entry name" value="WH-like_DNA-bd_sf"/>
</dbReference>
<dbReference type="SUPFAM" id="SSF46785">
    <property type="entry name" value="Winged helix' DNA-binding domain"/>
    <property type="match status" value="1"/>
</dbReference>
<name>A0ABV5SXF6_9MICO</name>